<protein>
    <submittedName>
        <fullName evidence="1">Membrane protein</fullName>
    </submittedName>
</protein>
<dbReference type="EMBL" id="UHFF01000002">
    <property type="protein sequence ID" value="SUN49597.1"/>
    <property type="molecule type" value="Genomic_DNA"/>
</dbReference>
<dbReference type="Pfam" id="PF07006">
    <property type="entry name" value="DUF1310"/>
    <property type="match status" value="1"/>
</dbReference>
<organism evidence="1 2">
    <name type="scientific">Streptococcus equi subsp. equi</name>
    <dbReference type="NCBI Taxonomy" id="148942"/>
    <lineage>
        <taxon>Bacteria</taxon>
        <taxon>Bacillati</taxon>
        <taxon>Bacillota</taxon>
        <taxon>Bacilli</taxon>
        <taxon>Lactobacillales</taxon>
        <taxon>Streptococcaceae</taxon>
        <taxon>Streptococcus</taxon>
    </lineage>
</organism>
<dbReference type="InterPro" id="IPR010738">
    <property type="entry name" value="DUF1310"/>
</dbReference>
<sequence>MKTLLKLIVFIVGALVLILGMEIKHRMDIYDQVKQVELKNAHSKEAIDIYEQELTSMDPQALTDEGLIKSYTIDSDSLFINPMGAFSIHLIINDDPDTYLRVRLDRRNWERDLEIASIYYSEKLEKLLEKEGLIDDFYR</sequence>
<evidence type="ECO:0000313" key="2">
    <source>
        <dbReference type="Proteomes" id="UP000254461"/>
    </source>
</evidence>
<dbReference type="Proteomes" id="UP000254461">
    <property type="component" value="Unassembled WGS sequence"/>
</dbReference>
<reference evidence="1 2" key="1">
    <citation type="submission" date="2018-06" db="EMBL/GenBank/DDBJ databases">
        <authorList>
            <consortium name="Pathogen Informatics"/>
            <person name="Doyle S."/>
        </authorList>
    </citation>
    <scope>NUCLEOTIDE SEQUENCE [LARGE SCALE GENOMIC DNA]</scope>
    <source>
        <strain evidence="1 2">NCTC12092</strain>
    </source>
</reference>
<proteinExistence type="predicted"/>
<dbReference type="AlphaFoldDB" id="A0A380JUN0"/>
<evidence type="ECO:0000313" key="1">
    <source>
        <dbReference type="EMBL" id="SUN49597.1"/>
    </source>
</evidence>
<gene>
    <name evidence="1" type="ORF">NCTC12092_01967</name>
</gene>
<name>A0A380JUN0_9STRE</name>
<accession>A0A380JUN0</accession>
<dbReference type="RefSeq" id="WP_115251448.1">
    <property type="nucleotide sequence ID" value="NZ_UHFF01000002.1"/>
</dbReference>